<evidence type="ECO:0000256" key="13">
    <source>
        <dbReference type="ARBA" id="ARBA00039428"/>
    </source>
</evidence>
<keyword evidence="3 17" id="KW-0812">Transmembrane</keyword>
<dbReference type="GO" id="GO:0006694">
    <property type="term" value="P:steroid biosynthetic process"/>
    <property type="evidence" value="ECO:0007669"/>
    <property type="project" value="TreeGrafter"/>
</dbReference>
<evidence type="ECO:0000256" key="14">
    <source>
        <dbReference type="ARBA" id="ARBA00041664"/>
    </source>
</evidence>
<evidence type="ECO:0000256" key="2">
    <source>
        <dbReference type="ARBA" id="ARBA00004524"/>
    </source>
</evidence>
<evidence type="ECO:0000256" key="6">
    <source>
        <dbReference type="ARBA" id="ARBA00022848"/>
    </source>
</evidence>
<dbReference type="PIRSF" id="PIRSF015596">
    <property type="entry name" value="5_alpha-SR2"/>
    <property type="match status" value="1"/>
</dbReference>
<dbReference type="PROSITE" id="PS50244">
    <property type="entry name" value="S5A_REDUCTASE"/>
    <property type="match status" value="1"/>
</dbReference>
<protein>
    <recommendedName>
        <fullName evidence="13">3-oxo-5-alpha-steroid 4-dehydrogenase 1</fullName>
    </recommendedName>
    <alternativeName>
        <fullName evidence="14">SR type 1</fullName>
    </alternativeName>
    <alternativeName>
        <fullName evidence="15">Steroid 5-alpha-reductase 1</fullName>
    </alternativeName>
</protein>
<dbReference type="InterPro" id="IPR001104">
    <property type="entry name" value="3-oxo-5_a-steroid_4-DH_C"/>
</dbReference>
<dbReference type="PANTHER" id="PTHR10556:SF57">
    <property type="entry name" value="3-OXO-5-ALPHA-STEROID 4-DEHYDROGENASE 1"/>
    <property type="match status" value="1"/>
</dbReference>
<accession>A0A9Q5D005</accession>
<dbReference type="GO" id="GO:0003865">
    <property type="term" value="F:3-oxo-5-alpha-steroid 4-dehydrogenase activity"/>
    <property type="evidence" value="ECO:0007669"/>
    <property type="project" value="InterPro"/>
</dbReference>
<feature type="transmembrane region" description="Helical" evidence="17">
    <location>
        <begin position="73"/>
        <end position="91"/>
    </location>
</feature>
<keyword evidence="7" id="KW-0521">NADP</keyword>
<keyword evidence="9" id="KW-0560">Oxidoreductase</keyword>
<evidence type="ECO:0000256" key="5">
    <source>
        <dbReference type="ARBA" id="ARBA00022824"/>
    </source>
</evidence>
<keyword evidence="8 17" id="KW-1133">Transmembrane helix</keyword>
<feature type="transmembrane region" description="Helical" evidence="17">
    <location>
        <begin position="111"/>
        <end position="132"/>
    </location>
</feature>
<dbReference type="RefSeq" id="WP_158631575.1">
    <property type="nucleotide sequence ID" value="NZ_JAABOK010000011.1"/>
</dbReference>
<keyword evidence="20" id="KW-1185">Reference proteome</keyword>
<keyword evidence="10" id="KW-0443">Lipid metabolism</keyword>
<evidence type="ECO:0000256" key="8">
    <source>
        <dbReference type="ARBA" id="ARBA00022989"/>
    </source>
</evidence>
<evidence type="ECO:0000256" key="16">
    <source>
        <dbReference type="ARBA" id="ARBA00049166"/>
    </source>
</evidence>
<comment type="caution">
    <text evidence="19">The sequence shown here is derived from an EMBL/GenBank/DDBJ whole genome shotgun (WGS) entry which is preliminary data.</text>
</comment>
<dbReference type="AlphaFoldDB" id="A0A9Q5D005"/>
<comment type="function">
    <text evidence="12">Converts testosterone into 5-alpha-dihydrotestosterone and progesterone or corticosterone into their corresponding 5-alpha-3-oxosteroids. It plays a central role in sexual differentiation and androgen physiology.</text>
</comment>
<evidence type="ECO:0000256" key="10">
    <source>
        <dbReference type="ARBA" id="ARBA00023098"/>
    </source>
</evidence>
<evidence type="ECO:0000256" key="12">
    <source>
        <dbReference type="ARBA" id="ARBA00037789"/>
    </source>
</evidence>
<dbReference type="FunFam" id="1.20.120.1630:FF:000014">
    <property type="entry name" value="Steroid 5-alpha reductase, putative"/>
    <property type="match status" value="1"/>
</dbReference>
<dbReference type="GO" id="GO:0030154">
    <property type="term" value="P:cell differentiation"/>
    <property type="evidence" value="ECO:0007669"/>
    <property type="project" value="UniProtKB-KW"/>
</dbReference>
<evidence type="ECO:0000256" key="17">
    <source>
        <dbReference type="SAM" id="Phobius"/>
    </source>
</evidence>
<keyword evidence="5" id="KW-0256">Endoplasmic reticulum</keyword>
<evidence type="ECO:0000256" key="7">
    <source>
        <dbReference type="ARBA" id="ARBA00022857"/>
    </source>
</evidence>
<comment type="catalytic activity">
    <reaction evidence="16">
        <text>androst-4-ene-3,17-dione + NADPH + H(+) = 5alpha-androstan-3,17-dione + NADP(+)</text>
        <dbReference type="Rhea" id="RHEA:50816"/>
        <dbReference type="ChEBI" id="CHEBI:15378"/>
        <dbReference type="ChEBI" id="CHEBI:15994"/>
        <dbReference type="ChEBI" id="CHEBI:16422"/>
        <dbReference type="ChEBI" id="CHEBI:57783"/>
        <dbReference type="ChEBI" id="CHEBI:58349"/>
    </reaction>
    <physiologicalReaction direction="left-to-right" evidence="16">
        <dbReference type="Rhea" id="RHEA:50817"/>
    </physiologicalReaction>
</comment>
<evidence type="ECO:0000256" key="15">
    <source>
        <dbReference type="ARBA" id="ARBA00042579"/>
    </source>
</evidence>
<evidence type="ECO:0000256" key="4">
    <source>
        <dbReference type="ARBA" id="ARBA00022782"/>
    </source>
</evidence>
<keyword evidence="4" id="KW-0221">Differentiation</keyword>
<dbReference type="EMBL" id="RIAR02000001">
    <property type="protein sequence ID" value="NSL85614.1"/>
    <property type="molecule type" value="Genomic_DNA"/>
</dbReference>
<evidence type="ECO:0000313" key="19">
    <source>
        <dbReference type="EMBL" id="NSL85614.1"/>
    </source>
</evidence>
<proteinExistence type="predicted"/>
<evidence type="ECO:0000256" key="1">
    <source>
        <dbReference type="ARBA" id="ARBA00004477"/>
    </source>
</evidence>
<feature type="transmembrane region" description="Helical" evidence="17">
    <location>
        <begin position="144"/>
        <end position="164"/>
    </location>
</feature>
<sequence>MNWQFSPAQYYWFIGCWSAIGIGAGIYLLKRAAPYGRYTSENWGPLISNKIGWILMEATVLVSFFAWMPLRSFQWRTPAGLMVVFFLLHYLHRSFVYPFMIRTRGKKMPLVIMLSAVLFNTVNGSLLGIWFARFADYSVEWLTTPAFLAGTLLFFTGMAINLDADYRLIRLRKIHETGYKIPFGGMFRYVSSPNLLGEIIEWGGYALLTWSFPALAFFIWTCANLIPRAIANQQWYQRQFPDFPVQRRALLPFIW</sequence>
<reference evidence="19" key="1">
    <citation type="submission" date="2020-05" db="EMBL/GenBank/DDBJ databases">
        <title>Chitinophaga laudate sp. nov., isolated from a tropical peat swamp.</title>
        <authorList>
            <person name="Goh C.B.S."/>
            <person name="Lee M.S."/>
            <person name="Parimannan S."/>
            <person name="Pasbakhsh P."/>
            <person name="Yule C.M."/>
            <person name="Rajandas H."/>
            <person name="Loke S."/>
            <person name="Croft L."/>
            <person name="Tan J.B.L."/>
        </authorList>
    </citation>
    <scope>NUCLEOTIDE SEQUENCE</scope>
    <source>
        <strain evidence="19">Mgbs1</strain>
    </source>
</reference>
<dbReference type="Pfam" id="PF02544">
    <property type="entry name" value="Steroid_dh"/>
    <property type="match status" value="1"/>
</dbReference>
<keyword evidence="6" id="KW-0492">Microsome</keyword>
<dbReference type="Proteomes" id="UP000281028">
    <property type="component" value="Unassembled WGS sequence"/>
</dbReference>
<feature type="transmembrane region" description="Helical" evidence="17">
    <location>
        <begin position="12"/>
        <end position="29"/>
    </location>
</feature>
<evidence type="ECO:0000259" key="18">
    <source>
        <dbReference type="Pfam" id="PF02544"/>
    </source>
</evidence>
<gene>
    <name evidence="19" type="ORF">ECE50_002145</name>
</gene>
<feature type="domain" description="3-oxo-5-alpha-steroid 4-dehydrogenase C-terminal" evidence="18">
    <location>
        <begin position="106"/>
        <end position="255"/>
    </location>
</feature>
<evidence type="ECO:0000313" key="20">
    <source>
        <dbReference type="Proteomes" id="UP000281028"/>
    </source>
</evidence>
<comment type="subcellular location">
    <subcellularLocation>
        <location evidence="1">Endoplasmic reticulum membrane</location>
        <topology evidence="1">Multi-pass membrane protein</topology>
    </subcellularLocation>
    <subcellularLocation>
        <location evidence="2">Microsome membrane</location>
    </subcellularLocation>
</comment>
<dbReference type="GO" id="GO:0016020">
    <property type="term" value="C:membrane"/>
    <property type="evidence" value="ECO:0007669"/>
    <property type="project" value="InterPro"/>
</dbReference>
<dbReference type="Gene3D" id="1.20.120.1630">
    <property type="match status" value="1"/>
</dbReference>
<evidence type="ECO:0000256" key="3">
    <source>
        <dbReference type="ARBA" id="ARBA00022692"/>
    </source>
</evidence>
<keyword evidence="11 17" id="KW-0472">Membrane</keyword>
<organism evidence="19 20">
    <name type="scientific">Chitinophaga solisilvae</name>
    <dbReference type="NCBI Taxonomy" id="1233460"/>
    <lineage>
        <taxon>Bacteria</taxon>
        <taxon>Pseudomonadati</taxon>
        <taxon>Bacteroidota</taxon>
        <taxon>Chitinophagia</taxon>
        <taxon>Chitinophagales</taxon>
        <taxon>Chitinophagaceae</taxon>
        <taxon>Chitinophaga</taxon>
    </lineage>
</organism>
<dbReference type="InterPro" id="IPR016636">
    <property type="entry name" value="3-oxo-5-alpha-steroid_4-DH"/>
</dbReference>
<evidence type="ECO:0000256" key="11">
    <source>
        <dbReference type="ARBA" id="ARBA00023136"/>
    </source>
</evidence>
<name>A0A9Q5D005_9BACT</name>
<dbReference type="InterPro" id="IPR039357">
    <property type="entry name" value="SRD5A/TECR"/>
</dbReference>
<dbReference type="OrthoDB" id="4688552at2"/>
<dbReference type="PANTHER" id="PTHR10556">
    <property type="entry name" value="3-OXO-5-ALPHA-STEROID 4-DEHYDROGENASE"/>
    <property type="match status" value="1"/>
</dbReference>
<feature type="transmembrane region" description="Helical" evidence="17">
    <location>
        <begin position="50"/>
        <end position="67"/>
    </location>
</feature>
<evidence type="ECO:0000256" key="9">
    <source>
        <dbReference type="ARBA" id="ARBA00023002"/>
    </source>
</evidence>